<evidence type="ECO:0000256" key="3">
    <source>
        <dbReference type="SAM" id="Phobius"/>
    </source>
</evidence>
<reference evidence="4 5" key="2">
    <citation type="submission" date="2015-05" db="EMBL/GenBank/DDBJ databases">
        <authorList>
            <person name="Morales-Cruz A."/>
            <person name="Amrine K.C."/>
            <person name="Cantu D."/>
        </authorList>
    </citation>
    <scope>NUCLEOTIDE SEQUENCE [LARGE SCALE GENOMIC DNA]</scope>
    <source>
        <strain evidence="4">DA912</strain>
    </source>
</reference>
<dbReference type="PANTHER" id="PTHR34491">
    <property type="entry name" value="A-TYPE INCLUSION PROTEIN, PUTATIVE-RELATED"/>
    <property type="match status" value="1"/>
</dbReference>
<feature type="compositionally biased region" description="Low complexity" evidence="2">
    <location>
        <begin position="1321"/>
        <end position="1339"/>
    </location>
</feature>
<gene>
    <name evidence="4" type="ORF">UCDDA912_g04127</name>
</gene>
<evidence type="ECO:0000256" key="2">
    <source>
        <dbReference type="SAM" id="MobiDB-lite"/>
    </source>
</evidence>
<evidence type="ECO:0000313" key="4">
    <source>
        <dbReference type="EMBL" id="KKY35855.1"/>
    </source>
</evidence>
<dbReference type="OrthoDB" id="5240965at2759"/>
<accession>A0A0G2I7U8</accession>
<feature type="compositionally biased region" description="Basic and acidic residues" evidence="2">
    <location>
        <begin position="781"/>
        <end position="798"/>
    </location>
</feature>
<feature type="transmembrane region" description="Helical" evidence="3">
    <location>
        <begin position="416"/>
        <end position="437"/>
    </location>
</feature>
<protein>
    <submittedName>
        <fullName evidence="4">Uncharacterized protein</fullName>
    </submittedName>
</protein>
<organism evidence="4 5">
    <name type="scientific">Diaporthe ampelina</name>
    <dbReference type="NCBI Taxonomy" id="1214573"/>
    <lineage>
        <taxon>Eukaryota</taxon>
        <taxon>Fungi</taxon>
        <taxon>Dikarya</taxon>
        <taxon>Ascomycota</taxon>
        <taxon>Pezizomycotina</taxon>
        <taxon>Sordariomycetes</taxon>
        <taxon>Sordariomycetidae</taxon>
        <taxon>Diaporthales</taxon>
        <taxon>Diaporthaceae</taxon>
        <taxon>Diaporthe</taxon>
    </lineage>
</organism>
<keyword evidence="3" id="KW-0472">Membrane</keyword>
<feature type="coiled-coil region" evidence="1">
    <location>
        <begin position="688"/>
        <end position="740"/>
    </location>
</feature>
<feature type="compositionally biased region" description="Low complexity" evidence="2">
    <location>
        <begin position="1368"/>
        <end position="1379"/>
    </location>
</feature>
<feature type="compositionally biased region" description="Basic residues" evidence="2">
    <location>
        <begin position="1383"/>
        <end position="1395"/>
    </location>
</feature>
<feature type="region of interest" description="Disordered" evidence="2">
    <location>
        <begin position="969"/>
        <end position="1409"/>
    </location>
</feature>
<feature type="compositionally biased region" description="Low complexity" evidence="2">
    <location>
        <begin position="155"/>
        <end position="171"/>
    </location>
</feature>
<feature type="transmembrane region" description="Helical" evidence="3">
    <location>
        <begin position="12"/>
        <end position="29"/>
    </location>
</feature>
<dbReference type="Proteomes" id="UP000034680">
    <property type="component" value="Unassembled WGS sequence"/>
</dbReference>
<feature type="region of interest" description="Disordered" evidence="2">
    <location>
        <begin position="773"/>
        <end position="800"/>
    </location>
</feature>
<dbReference type="PANTHER" id="PTHR34491:SF156">
    <property type="entry name" value="KINESIN MOTOR DOMAIN-CONTAINING PROTEIN"/>
    <property type="match status" value="1"/>
</dbReference>
<feature type="region of interest" description="Disordered" evidence="2">
    <location>
        <begin position="145"/>
        <end position="231"/>
    </location>
</feature>
<feature type="compositionally biased region" description="Low complexity" evidence="2">
    <location>
        <begin position="1037"/>
        <end position="1056"/>
    </location>
</feature>
<sequence length="1409" mass="153349">MPEVVQRALGALNRLLTMLVVFGEAYILSDSQIDPIPALLVPIMWFTFCYMYLFPTSSFSTGFVDFFDEIGPYGIALFASTFSACFLWHLLYERSPAGMFHAVGLLIIHHGISLLNEQKEQAVLRVLEAAKSAVMNRAGFLLHDTPQPDARADAADAADTADAADAGAESSADNDADTANEATPTSEQEHSIERDQSTESVQSTEPELSVGPRALVTIPDGSSTEKVVEPSPRARITKRTLWSFLVGTLKLGFAALLTHIAINVLFMSSVVNSVPMGNSTLFGPGVEVQANKTQNPFQVPAPEFITNFGSPCQVAPTPTPVAKSTWMAAAMSTPMPTPMPQPTPSPLPTSLPEPKPHDEALDLLNRLFDFSIFGPKPLLEWYFSRPLWTQYAVVSLSLLALWYLPKPVTVSAAHLALLAIDYLAAAAILPVLLSYGFTSKQSLNITLAADLGLSLSIWWAAYCLWNLGAVSKTTAAGLAQHSILFQDMLAQTKLRIDGTEKSIAAIYGILDRHMVCFTGVITGVNEQDQKLKQHAIEIDSLYRDVENKADIEQTTRILEQIYEKIDVLENSKADAPTLLEAQLEMCSLHLMVANLRTKKADATDIVVLQKVLEEINSRIDELQNTTAHASDIADLDNRLSLQVKTVADMLRTQGQIYTDVANLKVDMDKADLRIDSLGEDSDEHDSLINSLDGEVKAAKKNAKDLKSQVINDRKKADEKMSKLEEENADLKGEVGQLKSCVTDMQKQMDAMATSQLKQEDLLQLQKDVASDADQKVSQLRSETEAQHDKATQARRELEASVDTRFAQSNKAVKDLEKEAKSHHNGLSKKQEELCGYLEGRLRFIQESVEGVQGDLDHHKDDVRERFDKVDKKVAVASDGTSKALKLAEAVQPGRDGWIAESRVDGYIRDKVNKFMEEFMVSDRFRAAVNDAQLTKKQLQRNRLRNEVYELTADLLDSEEVQAQIYTKITERQALNHPPGDPPGVISDGRASSPGIGPSNSPAAIEGPSHHGAAADNTTGNDEPLGEPPGVFPGGRATDPGSMSSDDTTTPTIPEESTTPDDVEDHHGTRGVPLGDPPGVRTSRRATGLDGTRSNASSGDDGGNGPRHSSEDDDGTLLPTQRVAKGPGQPDILPNAPGTPEQPGGEQDEEEDEETDEETDEEEDDDTHHGGDDDESGDDGPPGSPRGSGGFHGHNGTGGGDDDEQGGDDGGAPSPPSDTGDAGDTLGPYPRTNNSRGQTRDTGGHGEAQDDEGNDAQHPAAKKTRSRAGKRNAKAKGRVAAYFKCRKEEAKEKAEDGESKEAGKKAQQDKKPETQCQNQALQSQPKQQQNWPAQRQNQPPTHSQSLPREWEIQLRLAQNQPLRWPPQPTQGQSQQTGDGQDYQHKRRHRRRGKGGKKNGDAGQNAEQVQS</sequence>
<keyword evidence="5" id="KW-1185">Reference proteome</keyword>
<feature type="transmembrane region" description="Helical" evidence="3">
    <location>
        <begin position="35"/>
        <end position="53"/>
    </location>
</feature>
<evidence type="ECO:0000313" key="5">
    <source>
        <dbReference type="Proteomes" id="UP000034680"/>
    </source>
</evidence>
<evidence type="ECO:0000256" key="1">
    <source>
        <dbReference type="SAM" id="Coils"/>
    </source>
</evidence>
<feature type="transmembrane region" description="Helical" evidence="3">
    <location>
        <begin position="241"/>
        <end position="266"/>
    </location>
</feature>
<name>A0A0G2I7U8_9PEZI</name>
<feature type="compositionally biased region" description="Basic residues" evidence="2">
    <location>
        <begin position="1259"/>
        <end position="1276"/>
    </location>
</feature>
<feature type="compositionally biased region" description="Basic and acidic residues" evidence="2">
    <location>
        <begin position="187"/>
        <end position="197"/>
    </location>
</feature>
<feature type="compositionally biased region" description="Basic and acidic residues" evidence="2">
    <location>
        <begin position="1284"/>
        <end position="1312"/>
    </location>
</feature>
<proteinExistence type="predicted"/>
<feature type="compositionally biased region" description="Basic and acidic residues" evidence="2">
    <location>
        <begin position="1237"/>
        <end position="1247"/>
    </location>
</feature>
<comment type="caution">
    <text evidence="4">The sequence shown here is derived from an EMBL/GenBank/DDBJ whole genome shotgun (WGS) entry which is preliminary data.</text>
</comment>
<feature type="compositionally biased region" description="Acidic residues" evidence="2">
    <location>
        <begin position="1145"/>
        <end position="1164"/>
    </location>
</feature>
<keyword evidence="3" id="KW-1133">Transmembrane helix</keyword>
<keyword evidence="1" id="KW-0175">Coiled coil</keyword>
<feature type="transmembrane region" description="Helical" evidence="3">
    <location>
        <begin position="73"/>
        <end position="91"/>
    </location>
</feature>
<feature type="compositionally biased region" description="Gly residues" evidence="2">
    <location>
        <begin position="1185"/>
        <end position="1198"/>
    </location>
</feature>
<keyword evidence="3" id="KW-0812">Transmembrane</keyword>
<feature type="transmembrane region" description="Helical" evidence="3">
    <location>
        <begin position="387"/>
        <end position="404"/>
    </location>
</feature>
<dbReference type="EMBL" id="LCUC01000144">
    <property type="protein sequence ID" value="KKY35855.1"/>
    <property type="molecule type" value="Genomic_DNA"/>
</dbReference>
<reference evidence="4 5" key="1">
    <citation type="submission" date="2015-05" db="EMBL/GenBank/DDBJ databases">
        <title>Distinctive expansion of gene families associated with plant cell wall degradation and secondary metabolism in the genomes of grapevine trunk pathogens.</title>
        <authorList>
            <person name="Lawrence D.P."/>
            <person name="Travadon R."/>
            <person name="Rolshausen P.E."/>
            <person name="Baumgartner K."/>
        </authorList>
    </citation>
    <scope>NUCLEOTIDE SEQUENCE [LARGE SCALE GENOMIC DNA]</scope>
    <source>
        <strain evidence="4">DA912</strain>
    </source>
</reference>